<dbReference type="SUPFAM" id="SSF69279">
    <property type="entry name" value="Phage tail proteins"/>
    <property type="match status" value="2"/>
</dbReference>
<dbReference type="Gene3D" id="2.30.110.50">
    <property type="match status" value="1"/>
</dbReference>
<evidence type="ECO:0000259" key="3">
    <source>
        <dbReference type="Pfam" id="PF10106"/>
    </source>
</evidence>
<dbReference type="InterPro" id="IPR017847">
    <property type="entry name" value="T6SS_RhsGE_Vgr_subset"/>
</dbReference>
<dbReference type="SUPFAM" id="SSF69255">
    <property type="entry name" value="gp5 N-terminal domain-like"/>
    <property type="match status" value="1"/>
</dbReference>
<dbReference type="InterPro" id="IPR006533">
    <property type="entry name" value="T6SS_Vgr_RhsGE"/>
</dbReference>
<dbReference type="InterPro" id="IPR028244">
    <property type="entry name" value="T6SS_Rhs_Vgr_dom"/>
</dbReference>
<protein>
    <submittedName>
        <fullName evidence="5">Type VI secretion system tip protein VgrG</fullName>
    </submittedName>
</protein>
<proteinExistence type="inferred from homology"/>
<dbReference type="InterPro" id="IPR006531">
    <property type="entry name" value="Gp5/Vgr_OB"/>
</dbReference>
<organism evidence="5 6">
    <name type="scientific">Telluria mixta</name>
    <dbReference type="NCBI Taxonomy" id="34071"/>
    <lineage>
        <taxon>Bacteria</taxon>
        <taxon>Pseudomonadati</taxon>
        <taxon>Pseudomonadota</taxon>
        <taxon>Betaproteobacteria</taxon>
        <taxon>Burkholderiales</taxon>
        <taxon>Oxalobacteraceae</taxon>
        <taxon>Telluria group</taxon>
        <taxon>Telluria</taxon>
    </lineage>
</organism>
<name>A0ABT2C3Z1_9BURK</name>
<evidence type="ECO:0000256" key="1">
    <source>
        <dbReference type="ARBA" id="ARBA00005558"/>
    </source>
</evidence>
<dbReference type="Gene3D" id="3.55.50.10">
    <property type="entry name" value="Baseplate protein-like domains"/>
    <property type="match status" value="1"/>
</dbReference>
<feature type="domain" description="DUF2345" evidence="3">
    <location>
        <begin position="748"/>
        <end position="890"/>
    </location>
</feature>
<dbReference type="Gene3D" id="2.40.50.230">
    <property type="entry name" value="Gp5 N-terminal domain"/>
    <property type="match status" value="1"/>
</dbReference>
<comment type="caution">
    <text evidence="5">The sequence shown here is derived from an EMBL/GenBank/DDBJ whole genome shotgun (WGS) entry which is preliminary data.</text>
</comment>
<dbReference type="InterPro" id="IPR018769">
    <property type="entry name" value="VgrG2_DUF2345"/>
</dbReference>
<feature type="domain" description="Putative type VI secretion system Rhs element associated Vgr" evidence="4">
    <location>
        <begin position="609"/>
        <end position="707"/>
    </location>
</feature>
<accession>A0ABT2C3Z1</accession>
<evidence type="ECO:0000313" key="6">
    <source>
        <dbReference type="Proteomes" id="UP001165263"/>
    </source>
</evidence>
<comment type="similarity">
    <text evidence="1">Belongs to the VgrG protein family.</text>
</comment>
<dbReference type="InterPro" id="IPR037026">
    <property type="entry name" value="Vgr_OB-fold_dom_sf"/>
</dbReference>
<dbReference type="Gene3D" id="4.10.220.110">
    <property type="match status" value="1"/>
</dbReference>
<evidence type="ECO:0000259" key="4">
    <source>
        <dbReference type="Pfam" id="PF13296"/>
    </source>
</evidence>
<dbReference type="NCBIfam" id="TIGR03361">
    <property type="entry name" value="VI_Rhs_Vgr"/>
    <property type="match status" value="1"/>
</dbReference>
<dbReference type="NCBIfam" id="TIGR01646">
    <property type="entry name" value="vgr_GE"/>
    <property type="match status" value="1"/>
</dbReference>
<dbReference type="EMBL" id="JANUHC010000008">
    <property type="protein sequence ID" value="MCS0632103.1"/>
    <property type="molecule type" value="Genomic_DNA"/>
</dbReference>
<evidence type="ECO:0000259" key="2">
    <source>
        <dbReference type="Pfam" id="PF04717"/>
    </source>
</evidence>
<dbReference type="Pfam" id="PF05954">
    <property type="entry name" value="Phage_GPD"/>
    <property type="match status" value="1"/>
</dbReference>
<gene>
    <name evidence="5" type="ORF">NX786_22500</name>
</gene>
<dbReference type="Pfam" id="PF10106">
    <property type="entry name" value="DUF2345"/>
    <property type="match status" value="1"/>
</dbReference>
<dbReference type="Proteomes" id="UP001165263">
    <property type="component" value="Unassembled WGS sequence"/>
</dbReference>
<dbReference type="SUPFAM" id="SSF69349">
    <property type="entry name" value="Phage fibre proteins"/>
    <property type="match status" value="1"/>
</dbReference>
<evidence type="ECO:0000313" key="5">
    <source>
        <dbReference type="EMBL" id="MCS0632103.1"/>
    </source>
</evidence>
<dbReference type="RefSeq" id="WP_259451135.1">
    <property type="nucleotide sequence ID" value="NZ_CP119520.1"/>
</dbReference>
<dbReference type="Pfam" id="PF13296">
    <property type="entry name" value="T6SS_Vgr"/>
    <property type="match status" value="1"/>
</dbReference>
<feature type="domain" description="Gp5/Type VI secretion system Vgr protein OB-fold" evidence="2">
    <location>
        <begin position="528"/>
        <end position="581"/>
    </location>
</feature>
<dbReference type="Pfam" id="PF04717">
    <property type="entry name" value="Phage_base_V"/>
    <property type="match status" value="1"/>
</dbReference>
<keyword evidence="6" id="KW-1185">Reference proteome</keyword>
<sequence length="970" mass="104459">MLRSSLLYTLTHVNLAPVEAWKNPFSCRSCGVFTGETVESASEFLRVLQHEKVLSTAHRPLRLRLAHGGQLAEDVLLPQRVVGHEAICGGIDYRVACVASSPHIALKDLIALPAELQFVTDRGQLRSVCGIVTEARAGDADGGLAGYELVLRDVFAVMEKRTNSRVFRYQNELEIVRVLCDEWRQSNTVLANAFELELDPLFDMRQFPPREQTMQYNESDAAFVRRLLKRRGIAWVFRPGRSRGSPVDPAHDRTPAHTLVLFNDPNGLPQNAAGTVRYHRDSMADGRDTITSWRAARRLQPGVATRHSWDYKNPDAAQFMTATARSNVDQGASGNTLAASLDDYLIEMPHAGNDVEDHWRLGHVRMSRHEFESKCFQAEGSVRDFCAGQYFSLDGHPEVDTHPAAERDFVITELHVVADNNLPRDLDRHARQVSADAALSALPAPRAGDGQARVRVTFSAVRRGIPIVPAYDPRTDLPQPQLQSAIVVGPAGEDVHCDALGRVKIRFPGMRAADHRHAHGAGASDSPADSAWVRVASNWAGNGNGSQQQAGALSLPRVGSEVLVAFLGGDPDRPIILAQLYNQRTAPPAFSQAGALPGNRYVSGTRTHEIQGARGNQLRFDDTRGEISAQLASDHGTSELNLGWLTRPRADGTGTPRGEGAELRSDLSVAVRGAQGVLISAEASPQGDGGQLDRAGLAGLADVMQGILDEVGKLAAVHTDDEPTGKRLAVLVDKLKRWHAGSNVAEGAAGGGEPILAATAPNGIIVASNDNLALGASGKVDVVSAGDAEVAAGANIFVRAARRLSLFAHELGVRLVAGRGDIVVHTHVGNIQIKSAGRISLIAAERIELEAPAVKIIAPGAQTDWADGTVTQQTSGRQVFKATEHDLVGPGGATPEGVRMPTSHLRTDEYVVLRHQQTGKPVPNQRYKATFEDGRTVTGRTDEQGRTSLLIGEMIGDVDMAFLPDDDPAR</sequence>
<reference evidence="5" key="1">
    <citation type="submission" date="2022-08" db="EMBL/GenBank/DDBJ databases">
        <title>Reclassification of Massilia species as members of the genera Telluria, Duganella, Pseudoduganella, Mokoshia gen. nov. and Zemynaea gen. nov. using orthogonal and non-orthogonal genome-based approaches.</title>
        <authorList>
            <person name="Bowman J.P."/>
        </authorList>
    </citation>
    <scope>NUCLEOTIDE SEQUENCE</scope>
    <source>
        <strain evidence="5">LMG 11547</strain>
    </source>
</reference>